<dbReference type="GeneID" id="18826529"/>
<name>K5W5Z0_AGABU</name>
<reference evidence="3" key="1">
    <citation type="journal article" date="2012" name="Proc. Natl. Acad. Sci. U.S.A.">
        <title>Genome sequence of the button mushroom Agaricus bisporus reveals mechanisms governing adaptation to a humic-rich ecological niche.</title>
        <authorList>
            <person name="Morin E."/>
            <person name="Kohler A."/>
            <person name="Baker A.R."/>
            <person name="Foulongne-Oriol M."/>
            <person name="Lombard V."/>
            <person name="Nagy L.G."/>
            <person name="Ohm R.A."/>
            <person name="Patyshakuliyeva A."/>
            <person name="Brun A."/>
            <person name="Aerts A.L."/>
            <person name="Bailey A.M."/>
            <person name="Billette C."/>
            <person name="Coutinho P.M."/>
            <person name="Deakin G."/>
            <person name="Doddapaneni H."/>
            <person name="Floudas D."/>
            <person name="Grimwood J."/>
            <person name="Hilden K."/>
            <person name="Kuees U."/>
            <person name="LaButti K.M."/>
            <person name="Lapidus A."/>
            <person name="Lindquist E.A."/>
            <person name="Lucas S.M."/>
            <person name="Murat C."/>
            <person name="Riley R.W."/>
            <person name="Salamov A.A."/>
            <person name="Schmutz J."/>
            <person name="Subramanian V."/>
            <person name="Woesten H.A.B."/>
            <person name="Xu J."/>
            <person name="Eastwood D.C."/>
            <person name="Foster G.D."/>
            <person name="Sonnenberg A.S."/>
            <person name="Cullen D."/>
            <person name="de Vries R.P."/>
            <person name="Lundell T."/>
            <person name="Hibbett D.S."/>
            <person name="Henrissat B."/>
            <person name="Burton K.S."/>
            <person name="Kerrigan R.W."/>
            <person name="Challen M.P."/>
            <person name="Grigoriev I.V."/>
            <person name="Martin F."/>
        </authorList>
    </citation>
    <scope>NUCLEOTIDE SEQUENCE [LARGE SCALE GENOMIC DNA]</scope>
    <source>
        <strain evidence="3">JB137-S8 / ATCC MYA-4627 / FGSC 10392</strain>
    </source>
</reference>
<accession>K5W5Z0</accession>
<dbReference type="RefSeq" id="XP_007327941.1">
    <property type="nucleotide sequence ID" value="XM_007327879.1"/>
</dbReference>
<feature type="chain" id="PRO_5003885354" evidence="1">
    <location>
        <begin position="21"/>
        <end position="56"/>
    </location>
</feature>
<dbReference type="HOGENOM" id="CLU_3013645_0_0_1"/>
<protein>
    <submittedName>
        <fullName evidence="2">Uncharacterized protein</fullName>
    </submittedName>
</protein>
<dbReference type="OrthoDB" id="3097999at2759"/>
<feature type="signal peptide" evidence="1">
    <location>
        <begin position="1"/>
        <end position="20"/>
    </location>
</feature>
<dbReference type="KEGG" id="abp:AGABI1DRAFT126575"/>
<sequence>MYAFKLAATVFAFFAIQASAASTPVPCGDNYCTPYQQCCKSINGPICATLPDGAVC</sequence>
<evidence type="ECO:0000256" key="1">
    <source>
        <dbReference type="SAM" id="SignalP"/>
    </source>
</evidence>
<proteinExistence type="predicted"/>
<dbReference type="Proteomes" id="UP000008493">
    <property type="component" value="Unassembled WGS sequence"/>
</dbReference>
<dbReference type="EMBL" id="JH971387">
    <property type="protein sequence ID" value="EKM82244.1"/>
    <property type="molecule type" value="Genomic_DNA"/>
</dbReference>
<gene>
    <name evidence="2" type="ORF">AGABI1DRAFT_126575</name>
</gene>
<keyword evidence="1" id="KW-0732">Signal</keyword>
<dbReference type="AlphaFoldDB" id="K5W5Z0"/>
<dbReference type="InParanoid" id="K5W5Z0"/>
<evidence type="ECO:0000313" key="2">
    <source>
        <dbReference type="EMBL" id="EKM82244.1"/>
    </source>
</evidence>
<evidence type="ECO:0000313" key="3">
    <source>
        <dbReference type="Proteomes" id="UP000008493"/>
    </source>
</evidence>
<organism evidence="2 3">
    <name type="scientific">Agaricus bisporus var. burnettii (strain JB137-S8 / ATCC MYA-4627 / FGSC 10392)</name>
    <name type="common">White button mushroom</name>
    <dbReference type="NCBI Taxonomy" id="597362"/>
    <lineage>
        <taxon>Eukaryota</taxon>
        <taxon>Fungi</taxon>
        <taxon>Dikarya</taxon>
        <taxon>Basidiomycota</taxon>
        <taxon>Agaricomycotina</taxon>
        <taxon>Agaricomycetes</taxon>
        <taxon>Agaricomycetidae</taxon>
        <taxon>Agaricales</taxon>
        <taxon>Agaricineae</taxon>
        <taxon>Agaricaceae</taxon>
        <taxon>Agaricus</taxon>
    </lineage>
</organism>
<keyword evidence="3" id="KW-1185">Reference proteome</keyword>